<dbReference type="Pfam" id="PF01546">
    <property type="entry name" value="Peptidase_M20"/>
    <property type="match status" value="1"/>
</dbReference>
<dbReference type="InterPro" id="IPR051458">
    <property type="entry name" value="Cyt/Met_Dipeptidase"/>
</dbReference>
<feature type="domain" description="Peptidase M20 dimerisation" evidence="4">
    <location>
        <begin position="192"/>
        <end position="351"/>
    </location>
</feature>
<sequence length="456" mass="50681">MEYINKYVEENKDRFLEDLFGLIRIPSISSEKSHKEDMYKAAEYWKQTLLSAGADKAEVYETKGNPVTYGEKIIDPALPTVLVYAHMDVMPVDPVNLWKSPPFEPEIREGKIWARGADDDKGQSMMHAKAFELMVKTNTLPCNVKFMIEGEEEIGSPNLPAWCEANKEMLKADVILVSDTSMIAPDKPSITTGLRGLAYWQVEVTGPNRDLHSGLFGGTVANPINVLSKMIAQMTDENGRITIPGFYDDVLEVSAEERELLGRAPFNVDEYKKAIDVEELAGEKGFTTMEHTGIRPSFDVCGIWGGYTGEGAKTVLPSKAFAKISTRLVPDQDHEKIAVLFKEHFESIGPKSVKVEVTSLHGGPAYVCPIDIPAYQAAEKAYTDVYGKRPVPVRSGGSIPIISSFEKILGIKSVLMGFGLESDAIHSPNENYPLEQFYNGIKTIPLFYKYFAEMNK</sequence>
<dbReference type="Proteomes" id="UP000265926">
    <property type="component" value="Unassembled WGS sequence"/>
</dbReference>
<evidence type="ECO:0000256" key="2">
    <source>
        <dbReference type="ARBA" id="ARBA00022723"/>
    </source>
</evidence>
<dbReference type="SUPFAM" id="SSF53187">
    <property type="entry name" value="Zn-dependent exopeptidases"/>
    <property type="match status" value="1"/>
</dbReference>
<comment type="caution">
    <text evidence="5">The sequence shown here is derived from an EMBL/GenBank/DDBJ whole genome shotgun (WGS) entry which is preliminary data.</text>
</comment>
<dbReference type="EMBL" id="QWGR01000008">
    <property type="protein sequence ID" value="RIJ47379.1"/>
    <property type="molecule type" value="Genomic_DNA"/>
</dbReference>
<keyword evidence="1" id="KW-0645">Protease</keyword>
<evidence type="ECO:0000313" key="6">
    <source>
        <dbReference type="Proteomes" id="UP000265926"/>
    </source>
</evidence>
<dbReference type="NCBIfam" id="NF006053">
    <property type="entry name" value="PRK08201.1"/>
    <property type="match status" value="1"/>
</dbReference>
<dbReference type="GO" id="GO:0008233">
    <property type="term" value="F:peptidase activity"/>
    <property type="evidence" value="ECO:0007669"/>
    <property type="project" value="UniProtKB-KW"/>
</dbReference>
<evidence type="ECO:0000256" key="3">
    <source>
        <dbReference type="ARBA" id="ARBA00022801"/>
    </source>
</evidence>
<keyword evidence="6" id="KW-1185">Reference proteome</keyword>
<keyword evidence="3" id="KW-0378">Hydrolase</keyword>
<keyword evidence="2" id="KW-0479">Metal-binding</keyword>
<accession>A0A399SXE1</accession>
<dbReference type="PANTHER" id="PTHR43270:SF12">
    <property type="entry name" value="SUCCINYL-DIAMINOPIMELATE DESUCCINYLASE"/>
    <property type="match status" value="1"/>
</dbReference>
<protein>
    <submittedName>
        <fullName evidence="5">Dipeptidase</fullName>
    </submittedName>
</protein>
<dbReference type="NCBIfam" id="NF005914">
    <property type="entry name" value="PRK07907.1"/>
    <property type="match status" value="1"/>
</dbReference>
<dbReference type="NCBIfam" id="NF006579">
    <property type="entry name" value="PRK09104.1"/>
    <property type="match status" value="1"/>
</dbReference>
<dbReference type="Pfam" id="PF07687">
    <property type="entry name" value="M20_dimer"/>
    <property type="match status" value="1"/>
</dbReference>
<evidence type="ECO:0000259" key="4">
    <source>
        <dbReference type="Pfam" id="PF07687"/>
    </source>
</evidence>
<evidence type="ECO:0000256" key="1">
    <source>
        <dbReference type="ARBA" id="ARBA00022670"/>
    </source>
</evidence>
<reference evidence="5 6" key="1">
    <citation type="submission" date="2018-08" db="EMBL/GenBank/DDBJ databases">
        <title>Pallidiluteibacterium maritimus gen. nov., sp. nov., isolated from coastal sediment.</title>
        <authorList>
            <person name="Zhou L.Y."/>
        </authorList>
    </citation>
    <scope>NUCLEOTIDE SEQUENCE [LARGE SCALE GENOMIC DNA]</scope>
    <source>
        <strain evidence="5 6">XSD2</strain>
    </source>
</reference>
<dbReference type="FunFam" id="3.30.70.360:FF:000016">
    <property type="entry name" value="Peptidase family M20/M25/M40"/>
    <property type="match status" value="1"/>
</dbReference>
<dbReference type="RefSeq" id="WP_119438739.1">
    <property type="nucleotide sequence ID" value="NZ_QWGR01000008.1"/>
</dbReference>
<dbReference type="PANTHER" id="PTHR43270">
    <property type="entry name" value="BETA-ALA-HIS DIPEPTIDASE"/>
    <property type="match status" value="1"/>
</dbReference>
<name>A0A399SXE1_9BACT</name>
<dbReference type="AlphaFoldDB" id="A0A399SXE1"/>
<organism evidence="5 6">
    <name type="scientific">Maribellus luteus</name>
    <dbReference type="NCBI Taxonomy" id="2305463"/>
    <lineage>
        <taxon>Bacteria</taxon>
        <taxon>Pseudomonadati</taxon>
        <taxon>Bacteroidota</taxon>
        <taxon>Bacteroidia</taxon>
        <taxon>Marinilabiliales</taxon>
        <taxon>Prolixibacteraceae</taxon>
        <taxon>Maribellus</taxon>
    </lineage>
</organism>
<gene>
    <name evidence="5" type="ORF">D1614_14790</name>
</gene>
<proteinExistence type="predicted"/>
<dbReference type="GO" id="GO:0006508">
    <property type="term" value="P:proteolysis"/>
    <property type="evidence" value="ECO:0007669"/>
    <property type="project" value="UniProtKB-KW"/>
</dbReference>
<evidence type="ECO:0000313" key="5">
    <source>
        <dbReference type="EMBL" id="RIJ47379.1"/>
    </source>
</evidence>
<dbReference type="Gene3D" id="3.40.630.10">
    <property type="entry name" value="Zn peptidases"/>
    <property type="match status" value="1"/>
</dbReference>
<dbReference type="InterPro" id="IPR002933">
    <property type="entry name" value="Peptidase_M20"/>
</dbReference>
<dbReference type="OrthoDB" id="9761532at2"/>
<dbReference type="Gene3D" id="3.30.70.360">
    <property type="match status" value="1"/>
</dbReference>
<dbReference type="GO" id="GO:0046872">
    <property type="term" value="F:metal ion binding"/>
    <property type="evidence" value="ECO:0007669"/>
    <property type="project" value="UniProtKB-KW"/>
</dbReference>
<dbReference type="CDD" id="cd05680">
    <property type="entry name" value="M20_dipept_like"/>
    <property type="match status" value="1"/>
</dbReference>
<dbReference type="InterPro" id="IPR011650">
    <property type="entry name" value="Peptidase_M20_dimer"/>
</dbReference>